<dbReference type="Gene3D" id="3.40.630.30">
    <property type="match status" value="1"/>
</dbReference>
<dbReference type="SUPFAM" id="SSF55729">
    <property type="entry name" value="Acyl-CoA N-acyltransferases (Nat)"/>
    <property type="match status" value="1"/>
</dbReference>
<dbReference type="InterPro" id="IPR016181">
    <property type="entry name" value="Acyl_CoA_acyltransferase"/>
</dbReference>
<dbReference type="InterPro" id="IPR000182">
    <property type="entry name" value="GNAT_dom"/>
</dbReference>
<proteinExistence type="predicted"/>
<protein>
    <submittedName>
        <fullName evidence="2">Putative N-acetyltransferase GCN5</fullName>
    </submittedName>
</protein>
<dbReference type="PANTHER" id="PTHR47237:SF1">
    <property type="entry name" value="SLL0310 PROTEIN"/>
    <property type="match status" value="1"/>
</dbReference>
<dbReference type="HOGENOM" id="CLU_054109_0_0_7"/>
<dbReference type="AlphaFoldDB" id="T2GAA5"/>
<dbReference type="EMBL" id="CP006585">
    <property type="protein sequence ID" value="AGW12852.1"/>
    <property type="molecule type" value="Genomic_DNA"/>
</dbReference>
<dbReference type="Pfam" id="PF18014">
    <property type="entry name" value="Acetyltransf_18"/>
    <property type="match status" value="1"/>
</dbReference>
<dbReference type="Gene3D" id="3.40.630.90">
    <property type="match status" value="1"/>
</dbReference>
<dbReference type="KEGG" id="dgg:DGI_0973"/>
<dbReference type="eggNOG" id="COG0454">
    <property type="taxonomic scope" value="Bacteria"/>
</dbReference>
<dbReference type="CDD" id="cd04301">
    <property type="entry name" value="NAT_SF"/>
    <property type="match status" value="1"/>
</dbReference>
<dbReference type="PATRIC" id="fig|1121448.10.peg.977"/>
<name>T2GAA5_MEGG1</name>
<evidence type="ECO:0000259" key="1">
    <source>
        <dbReference type="PROSITE" id="PS51186"/>
    </source>
</evidence>
<dbReference type="InterPro" id="IPR052729">
    <property type="entry name" value="Acyl/Acetyltrans_Enzymes"/>
</dbReference>
<dbReference type="RefSeq" id="WP_021759573.1">
    <property type="nucleotide sequence ID" value="NC_022444.1"/>
</dbReference>
<reference evidence="2 3" key="1">
    <citation type="journal article" date="2013" name="J. Bacteriol.">
        <title>Roles of HynAB and Ech, the only two hydrogenases found in the model sulfate reducer Desulfovibrio gigas.</title>
        <authorList>
            <person name="Morais-Silva F.O."/>
            <person name="Santos C.I."/>
            <person name="Rodrigues R."/>
            <person name="Pereira I.A."/>
            <person name="Rodrigues-Pousada C."/>
        </authorList>
    </citation>
    <scope>NUCLEOTIDE SEQUENCE [LARGE SCALE GENOMIC DNA]</scope>
    <source>
        <strain evidence="3">ATCC 19364 / DSM 1382 / NCIMB 9332 / VKM B-1759</strain>
    </source>
</reference>
<keyword evidence="2" id="KW-0808">Transferase</keyword>
<organism evidence="2 3">
    <name type="scientific">Megalodesulfovibrio gigas (strain ATCC 19364 / DSM 1382 / NCIMB 9332 / VKM B-1759)</name>
    <name type="common">Desulfovibrio gigas</name>
    <dbReference type="NCBI Taxonomy" id="1121448"/>
    <lineage>
        <taxon>Bacteria</taxon>
        <taxon>Pseudomonadati</taxon>
        <taxon>Thermodesulfobacteriota</taxon>
        <taxon>Desulfovibrionia</taxon>
        <taxon>Desulfovibrionales</taxon>
        <taxon>Desulfovibrionaceae</taxon>
        <taxon>Megalodesulfovibrio</taxon>
    </lineage>
</organism>
<dbReference type="Pfam" id="PF00583">
    <property type="entry name" value="Acetyltransf_1"/>
    <property type="match status" value="1"/>
</dbReference>
<keyword evidence="3" id="KW-1185">Reference proteome</keyword>
<dbReference type="OrthoDB" id="20916at2"/>
<gene>
    <name evidence="2" type="ORF">DGI_0973</name>
</gene>
<feature type="domain" description="N-acetyltransferase" evidence="1">
    <location>
        <begin position="141"/>
        <end position="272"/>
    </location>
</feature>
<dbReference type="InterPro" id="IPR041496">
    <property type="entry name" value="YitH/HolE_GNAT"/>
</dbReference>
<reference evidence="3" key="2">
    <citation type="submission" date="2013-07" db="EMBL/GenBank/DDBJ databases">
        <authorList>
            <person name="Morais-Silva F.O."/>
            <person name="Rezende A.M."/>
            <person name="Pimentel C."/>
            <person name="Resende D.M."/>
            <person name="Santos C.I."/>
            <person name="Clemente C."/>
            <person name="de Oliveira L.M."/>
            <person name="da Silva S.M."/>
            <person name="Costa D.A."/>
            <person name="Varela-Raposo A."/>
            <person name="Horacio E.C.A."/>
            <person name="Matos M."/>
            <person name="Flores O."/>
            <person name="Ruiz J.C."/>
            <person name="Rodrigues-Pousada C."/>
        </authorList>
    </citation>
    <scope>NUCLEOTIDE SEQUENCE [LARGE SCALE GENOMIC DNA]</scope>
    <source>
        <strain evidence="3">ATCC 19364 / DSM 1382 / NCIMB 9332 / VKM B-1759</strain>
    </source>
</reference>
<dbReference type="PROSITE" id="PS51186">
    <property type="entry name" value="GNAT"/>
    <property type="match status" value="2"/>
</dbReference>
<dbReference type="STRING" id="1121448.DGI_0973"/>
<dbReference type="Proteomes" id="UP000016587">
    <property type="component" value="Chromosome"/>
</dbReference>
<dbReference type="GO" id="GO:0016747">
    <property type="term" value="F:acyltransferase activity, transferring groups other than amino-acyl groups"/>
    <property type="evidence" value="ECO:0007669"/>
    <property type="project" value="InterPro"/>
</dbReference>
<feature type="domain" description="N-acetyltransferase" evidence="1">
    <location>
        <begin position="4"/>
        <end position="147"/>
    </location>
</feature>
<sequence>MDTLVIRTMTRAEVDFAVDMAAHEGWNPGLYDAECFHAADPDGFFIALVDDAPVGCVSAVQYGGVFGFLGFYVLLPAHRGKGYGLQLCTVAIDRLKRLQVPIIAADGVLAMLPKYEAYGFTRAYGNIRHEGPAGGTAPGDPRLRPLREVDPQALLALDAAHFGAWREAFLRCWTNPAHGEGLAWVEDGRLTGYGVVRPCVRGWKIGPLFAPHPEAAEALYLGLRALACGGPVYLDTPVPNAAALALAARHGMRPVFETARIHLGPPQILPLERIYGVTSFELG</sequence>
<dbReference type="PANTHER" id="PTHR47237">
    <property type="entry name" value="SLL0310 PROTEIN"/>
    <property type="match status" value="1"/>
</dbReference>
<accession>T2GAA5</accession>
<evidence type="ECO:0000313" key="2">
    <source>
        <dbReference type="EMBL" id="AGW12852.1"/>
    </source>
</evidence>
<evidence type="ECO:0000313" key="3">
    <source>
        <dbReference type="Proteomes" id="UP000016587"/>
    </source>
</evidence>